<comment type="caution">
    <text evidence="2">The sequence shown here is derived from an EMBL/GenBank/DDBJ whole genome shotgun (WGS) entry which is preliminary data.</text>
</comment>
<accession>A0AA35TM03</accession>
<evidence type="ECO:0000313" key="2">
    <source>
        <dbReference type="EMBL" id="CAI8050119.1"/>
    </source>
</evidence>
<evidence type="ECO:0000313" key="3">
    <source>
        <dbReference type="Proteomes" id="UP001174909"/>
    </source>
</evidence>
<proteinExistence type="predicted"/>
<organism evidence="2 3">
    <name type="scientific">Geodia barretti</name>
    <name type="common">Barrett's horny sponge</name>
    <dbReference type="NCBI Taxonomy" id="519541"/>
    <lineage>
        <taxon>Eukaryota</taxon>
        <taxon>Metazoa</taxon>
        <taxon>Porifera</taxon>
        <taxon>Demospongiae</taxon>
        <taxon>Heteroscleromorpha</taxon>
        <taxon>Tetractinellida</taxon>
        <taxon>Astrophorina</taxon>
        <taxon>Geodiidae</taxon>
        <taxon>Geodia</taxon>
    </lineage>
</organism>
<sequence>MELLARLQISRMACQSVHISRPLIRAYTQCSGPFVHISALSRYRDTARQTRLEGEAETRKRFSFPGKTRGSREAPDHYQQPLLFISGQRSKPQTGTTDFEAHLQEVWSVRKNIHHRPQQPSPATGNAGSKTSVLQSSGAGTGGGGGGISLTQPDKYSRHGVLPPPEPTLQRNRDVGKDPSTAIETVTPWSLRKPGTNFNSKYSDPRHQPHSSLRHPPPVVDMTSSSPAAAAAATSRVRGRGRGGEPARICREDFEPTVTNKRDQSDKVDYAKSMARGYLRSVGSGEYAPQQHAYVKTSEPEPPTERGKPRNGREQIQTNLTSENLISSPPKAKISKLQPCFFLQTFKSQIQPYFPCNDERVVSICIF</sequence>
<feature type="region of interest" description="Disordered" evidence="1">
    <location>
        <begin position="282"/>
        <end position="313"/>
    </location>
</feature>
<gene>
    <name evidence="2" type="ORF">GBAR_LOCUS27567</name>
</gene>
<feature type="compositionally biased region" description="Basic and acidic residues" evidence="1">
    <location>
        <begin position="51"/>
        <end position="60"/>
    </location>
</feature>
<reference evidence="2" key="1">
    <citation type="submission" date="2023-03" db="EMBL/GenBank/DDBJ databases">
        <authorList>
            <person name="Steffen K."/>
            <person name="Cardenas P."/>
        </authorList>
    </citation>
    <scope>NUCLEOTIDE SEQUENCE</scope>
</reference>
<name>A0AA35TM03_GEOBA</name>
<feature type="compositionally biased region" description="Basic and acidic residues" evidence="1">
    <location>
        <begin position="303"/>
        <end position="313"/>
    </location>
</feature>
<dbReference type="Proteomes" id="UP001174909">
    <property type="component" value="Unassembled WGS sequence"/>
</dbReference>
<feature type="compositionally biased region" description="Basic and acidic residues" evidence="1">
    <location>
        <begin position="242"/>
        <end position="264"/>
    </location>
</feature>
<evidence type="ECO:0000256" key="1">
    <source>
        <dbReference type="SAM" id="MobiDB-lite"/>
    </source>
</evidence>
<protein>
    <submittedName>
        <fullName evidence="2">Uncharacterized protein</fullName>
    </submittedName>
</protein>
<keyword evidence="3" id="KW-1185">Reference proteome</keyword>
<dbReference type="AlphaFoldDB" id="A0AA35TM03"/>
<feature type="compositionally biased region" description="Low complexity" evidence="1">
    <location>
        <begin position="224"/>
        <end position="236"/>
    </location>
</feature>
<feature type="compositionally biased region" description="Polar residues" evidence="1">
    <location>
        <begin position="121"/>
        <end position="137"/>
    </location>
</feature>
<dbReference type="EMBL" id="CASHTH010003834">
    <property type="protein sequence ID" value="CAI8050119.1"/>
    <property type="molecule type" value="Genomic_DNA"/>
</dbReference>
<feature type="region of interest" description="Disordered" evidence="1">
    <location>
        <begin position="51"/>
        <end position="77"/>
    </location>
</feature>
<feature type="compositionally biased region" description="Gly residues" evidence="1">
    <location>
        <begin position="139"/>
        <end position="148"/>
    </location>
</feature>
<feature type="region of interest" description="Disordered" evidence="1">
    <location>
        <begin position="114"/>
        <end position="264"/>
    </location>
</feature>